<feature type="domain" description="Reverse transcriptase" evidence="1">
    <location>
        <begin position="22"/>
        <end position="99"/>
    </location>
</feature>
<evidence type="ECO:0000259" key="1">
    <source>
        <dbReference type="Pfam" id="PF00078"/>
    </source>
</evidence>
<proteinExistence type="predicted"/>
<dbReference type="InterPro" id="IPR000477">
    <property type="entry name" value="RT_dom"/>
</dbReference>
<protein>
    <recommendedName>
        <fullName evidence="1">Reverse transcriptase domain-containing protein</fullName>
    </recommendedName>
</protein>
<dbReference type="Gramene" id="Solyc07g021555.1.1">
    <property type="protein sequence ID" value="Solyc07g021555.1.1"/>
    <property type="gene ID" value="Solyc07g021555.1"/>
</dbReference>
<dbReference type="Proteomes" id="UP000004994">
    <property type="component" value="Chromosome 7"/>
</dbReference>
<dbReference type="Pfam" id="PF00078">
    <property type="entry name" value="RVT_1"/>
    <property type="match status" value="1"/>
</dbReference>
<accession>A0A3Q7H6I7</accession>
<dbReference type="InParanoid" id="A0A3Q7H6I7"/>
<dbReference type="InterPro" id="IPR043502">
    <property type="entry name" value="DNA/RNA_pol_sf"/>
</dbReference>
<dbReference type="EnsemblPlants" id="Solyc07g021555.1.1">
    <property type="protein sequence ID" value="Solyc07g021555.1.1"/>
    <property type="gene ID" value="Solyc07g021555.1"/>
</dbReference>
<name>A0A3Q7H6I7_SOLLC</name>
<dbReference type="STRING" id="4081.A0A3Q7H6I7"/>
<dbReference type="OMA" id="WEMCEFT"/>
<dbReference type="InterPro" id="IPR053134">
    <property type="entry name" value="RNA-dir_DNA_polymerase"/>
</dbReference>
<evidence type="ECO:0000313" key="3">
    <source>
        <dbReference type="Proteomes" id="UP000004994"/>
    </source>
</evidence>
<sequence length="101" mass="12075">MDLRNVAHLGGGRAEDSVRDKIWRILVVGNAFSLKTPSTFFTWMNNTFHPNVDKFVVVYFDDIVIYSNTLEEHIEHLRIVFQFLRENHLYVKWEMCEFTQH</sequence>
<dbReference type="PANTHER" id="PTHR24559:SF436">
    <property type="entry name" value="RNA-DIRECTED DNA POLYMERASE HOMOLOG"/>
    <property type="match status" value="1"/>
</dbReference>
<reference evidence="2" key="1">
    <citation type="journal article" date="2012" name="Nature">
        <title>The tomato genome sequence provides insights into fleshy fruit evolution.</title>
        <authorList>
            <consortium name="Tomato Genome Consortium"/>
        </authorList>
    </citation>
    <scope>NUCLEOTIDE SEQUENCE [LARGE SCALE GENOMIC DNA]</scope>
    <source>
        <strain evidence="2">cv. Heinz 1706</strain>
    </source>
</reference>
<dbReference type="PANTHER" id="PTHR24559">
    <property type="entry name" value="TRANSPOSON TY3-I GAG-POL POLYPROTEIN"/>
    <property type="match status" value="1"/>
</dbReference>
<dbReference type="InterPro" id="IPR043128">
    <property type="entry name" value="Rev_trsase/Diguanyl_cyclase"/>
</dbReference>
<evidence type="ECO:0000313" key="2">
    <source>
        <dbReference type="EnsemblPlants" id="Solyc07g021555.1.1"/>
    </source>
</evidence>
<reference evidence="2" key="2">
    <citation type="submission" date="2019-01" db="UniProtKB">
        <authorList>
            <consortium name="EnsemblPlants"/>
        </authorList>
    </citation>
    <scope>IDENTIFICATION</scope>
    <source>
        <strain evidence="2">cv. Heinz 1706</strain>
    </source>
</reference>
<keyword evidence="3" id="KW-1185">Reference proteome</keyword>
<dbReference type="SUPFAM" id="SSF56672">
    <property type="entry name" value="DNA/RNA polymerases"/>
    <property type="match status" value="1"/>
</dbReference>
<organism evidence="2">
    <name type="scientific">Solanum lycopersicum</name>
    <name type="common">Tomato</name>
    <name type="synonym">Lycopersicon esculentum</name>
    <dbReference type="NCBI Taxonomy" id="4081"/>
    <lineage>
        <taxon>Eukaryota</taxon>
        <taxon>Viridiplantae</taxon>
        <taxon>Streptophyta</taxon>
        <taxon>Embryophyta</taxon>
        <taxon>Tracheophyta</taxon>
        <taxon>Spermatophyta</taxon>
        <taxon>Magnoliopsida</taxon>
        <taxon>eudicotyledons</taxon>
        <taxon>Gunneridae</taxon>
        <taxon>Pentapetalae</taxon>
        <taxon>asterids</taxon>
        <taxon>lamiids</taxon>
        <taxon>Solanales</taxon>
        <taxon>Solanaceae</taxon>
        <taxon>Solanoideae</taxon>
        <taxon>Solaneae</taxon>
        <taxon>Solanum</taxon>
        <taxon>Solanum subgen. Lycopersicon</taxon>
    </lineage>
</organism>
<dbReference type="Gene3D" id="3.30.70.270">
    <property type="match status" value="1"/>
</dbReference>
<dbReference type="AlphaFoldDB" id="A0A3Q7H6I7"/>